<gene>
    <name evidence="2" type="ORF">BN996_03836</name>
</gene>
<dbReference type="AlphaFoldDB" id="A0A0D6JXK0"/>
<reference evidence="3" key="1">
    <citation type="submission" date="2015-03" db="EMBL/GenBank/DDBJ databases">
        <authorList>
            <person name="Urmite Genomes"/>
        </authorList>
    </citation>
    <scope>NUCLEOTIDE SEQUENCE [LARGE SCALE GENOMIC DNA]</scope>
    <source>
        <strain evidence="3">Arc-Hr</strain>
    </source>
</reference>
<dbReference type="SUPFAM" id="SSF51604">
    <property type="entry name" value="Enolase C-terminal domain-like"/>
    <property type="match status" value="1"/>
</dbReference>
<feature type="region of interest" description="Disordered" evidence="1">
    <location>
        <begin position="320"/>
        <end position="351"/>
    </location>
</feature>
<dbReference type="Proteomes" id="UP000198902">
    <property type="component" value="Unassembled WGS sequence"/>
</dbReference>
<evidence type="ECO:0000313" key="2">
    <source>
        <dbReference type="EMBL" id="CQR53859.1"/>
    </source>
</evidence>
<dbReference type="InterPro" id="IPR036849">
    <property type="entry name" value="Enolase-like_C_sf"/>
</dbReference>
<dbReference type="Gene3D" id="3.30.390.10">
    <property type="entry name" value="Enolase-like, N-terminal domain"/>
    <property type="match status" value="1"/>
</dbReference>
<dbReference type="RefSeq" id="WP_089781678.1">
    <property type="nucleotide sequence ID" value="NZ_CABLRR010000006.1"/>
</dbReference>
<evidence type="ECO:0000313" key="3">
    <source>
        <dbReference type="Proteomes" id="UP000198902"/>
    </source>
</evidence>
<evidence type="ECO:0000256" key="1">
    <source>
        <dbReference type="SAM" id="MobiDB-lite"/>
    </source>
</evidence>
<dbReference type="OrthoDB" id="155947at2157"/>
<dbReference type="Gene3D" id="3.20.20.120">
    <property type="entry name" value="Enolase-like C-terminal domain"/>
    <property type="match status" value="1"/>
</dbReference>
<sequence>MRLFDRVADLPLTVESVSRDRFESDTSSGFLRKTTVFSLVGDGAVGRGEDVTYDAEDHNALANAPADAFDLAGSYDTFADFSAALDGVDLFPTKEPERETAAHYRRWALESAGLDLALRQADTDLASAVDRERDPVRFVASTRLGDPPSADRVETLLDRDPDCEFKLDPTTDWHDELVASLAAHDCVRILDLKGQYEGTDVDQAPDPDLYERVLSGFPDAVVEDPAFTDETRPLFDGRETRVSWDAPITGVESVKSLPFEPSWLNVKPSRFGTVESLFDTIEYADERGMSLYGGGQFELDAGRDHIQLLASVFYPDGPNDVAPREYNLPEPPAELPTSPLVPSADPSGLEF</sequence>
<accession>A0A0D6JXK0</accession>
<name>A0A0D6JXK0_9EURY</name>
<proteinExistence type="predicted"/>
<dbReference type="EMBL" id="CSTE01000006">
    <property type="protein sequence ID" value="CQR53859.1"/>
    <property type="molecule type" value="Genomic_DNA"/>
</dbReference>
<organism evidence="2 3">
    <name type="scientific">Haloferax massiliensis</name>
    <dbReference type="NCBI Taxonomy" id="1476858"/>
    <lineage>
        <taxon>Archaea</taxon>
        <taxon>Methanobacteriati</taxon>
        <taxon>Methanobacteriota</taxon>
        <taxon>Stenosarchaea group</taxon>
        <taxon>Halobacteria</taxon>
        <taxon>Halobacteriales</taxon>
        <taxon>Haloferacaceae</taxon>
        <taxon>Haloferax</taxon>
    </lineage>
</organism>
<evidence type="ECO:0008006" key="4">
    <source>
        <dbReference type="Google" id="ProtNLM"/>
    </source>
</evidence>
<protein>
    <recommendedName>
        <fullName evidence="4">L-Ala-D/L-Glu epimerase</fullName>
    </recommendedName>
</protein>
<keyword evidence="3" id="KW-1185">Reference proteome</keyword>
<dbReference type="InterPro" id="IPR029017">
    <property type="entry name" value="Enolase-like_N"/>
</dbReference>